<sequence>MNWTTDEFLEYLYRQADLLAVQKKGFLFTYCFIGLFSGVFKLYSLNPQL</sequence>
<name>A0ABU6G0H1_9BACL</name>
<organism evidence="2 3">
    <name type="scientific">Paenibacillus alba</name>
    <dbReference type="NCBI Taxonomy" id="1197127"/>
    <lineage>
        <taxon>Bacteria</taxon>
        <taxon>Bacillati</taxon>
        <taxon>Bacillota</taxon>
        <taxon>Bacilli</taxon>
        <taxon>Bacillales</taxon>
        <taxon>Paenibacillaceae</taxon>
        <taxon>Paenibacillus</taxon>
    </lineage>
</organism>
<evidence type="ECO:0000313" key="2">
    <source>
        <dbReference type="EMBL" id="MEC0227661.1"/>
    </source>
</evidence>
<dbReference type="Proteomes" id="UP001338137">
    <property type="component" value="Unassembled WGS sequence"/>
</dbReference>
<dbReference type="RefSeq" id="WP_326071961.1">
    <property type="nucleotide sequence ID" value="NZ_JARLKY010000023.1"/>
</dbReference>
<evidence type="ECO:0000313" key="3">
    <source>
        <dbReference type="Proteomes" id="UP001338137"/>
    </source>
</evidence>
<reference evidence="2 3" key="1">
    <citation type="submission" date="2023-03" db="EMBL/GenBank/DDBJ databases">
        <title>Bacillus Genome Sequencing.</title>
        <authorList>
            <person name="Dunlap C."/>
        </authorList>
    </citation>
    <scope>NUCLEOTIDE SEQUENCE [LARGE SCALE GENOMIC DNA]</scope>
    <source>
        <strain evidence="2 3">BD-533</strain>
    </source>
</reference>
<evidence type="ECO:0000256" key="1">
    <source>
        <dbReference type="SAM" id="Phobius"/>
    </source>
</evidence>
<proteinExistence type="predicted"/>
<protein>
    <submittedName>
        <fullName evidence="2">Uncharacterized protein</fullName>
    </submittedName>
</protein>
<accession>A0ABU6G0H1</accession>
<keyword evidence="1" id="KW-1133">Transmembrane helix</keyword>
<gene>
    <name evidence="2" type="ORF">P4I72_11045</name>
</gene>
<keyword evidence="1" id="KW-0812">Transmembrane</keyword>
<comment type="caution">
    <text evidence="2">The sequence shown here is derived from an EMBL/GenBank/DDBJ whole genome shotgun (WGS) entry which is preliminary data.</text>
</comment>
<dbReference type="EMBL" id="JARLKY010000023">
    <property type="protein sequence ID" value="MEC0227661.1"/>
    <property type="molecule type" value="Genomic_DNA"/>
</dbReference>
<feature type="transmembrane region" description="Helical" evidence="1">
    <location>
        <begin position="25"/>
        <end position="43"/>
    </location>
</feature>
<keyword evidence="3" id="KW-1185">Reference proteome</keyword>
<keyword evidence="1" id="KW-0472">Membrane</keyword>